<sequence length="414" mass="44691">MGALTTLGLPLVALFAIGFQIFLKDPVWLGLGIGKEFQPLSHFPYECRRIDSDPHLQGCEDMWLSEQTRVLYLACSDVMSRTHWFPSNDHFNLSGRSQKDAVIALQIDSPAGTSFKYNVLKTSGYAGTAGDGLLDLTGIAGLDVASEGEKSEGDEESIVELLLVNMRPSLDSTGKIASDQSVTGGNSTIEVFQVRGRDAETMTHLHTVADPNIATPNNIALANNENSKQFYITNDHGLQKVGIRSHLSPLLGTGNVAFCTVDGGCKLVSEGHKYPNGLTQHDGFVYVPGSMYGGIQVYRIAEGTNGLEKVEDIPINYGLDNLSVDAKGDIYAAAFPKGIEILQSFKDPYNSKPRSTVIRVRKAKNGTHSWEKVLEDGEGGTLPGATTVVHDAKTGRLFLSGVISPFITVCEPRS</sequence>
<dbReference type="OMA" id="QACEDMW"/>
<dbReference type="HOGENOM" id="CLU_033924_3_1_1"/>
<dbReference type="SUPFAM" id="SSF63829">
    <property type="entry name" value="Calcium-dependent phosphotriesterase"/>
    <property type="match status" value="1"/>
</dbReference>
<proteinExistence type="predicted"/>
<evidence type="ECO:0008006" key="3">
    <source>
        <dbReference type="Google" id="ProtNLM"/>
    </source>
</evidence>
<organism evidence="1 2">
    <name type="scientific">Pseudallescheria apiosperma</name>
    <name type="common">Scedosporium apiospermum</name>
    <dbReference type="NCBI Taxonomy" id="563466"/>
    <lineage>
        <taxon>Eukaryota</taxon>
        <taxon>Fungi</taxon>
        <taxon>Dikarya</taxon>
        <taxon>Ascomycota</taxon>
        <taxon>Pezizomycotina</taxon>
        <taxon>Sordariomycetes</taxon>
        <taxon>Hypocreomycetidae</taxon>
        <taxon>Microascales</taxon>
        <taxon>Microascaceae</taxon>
        <taxon>Scedosporium</taxon>
    </lineage>
</organism>
<dbReference type="GeneID" id="27719470"/>
<evidence type="ECO:0000313" key="1">
    <source>
        <dbReference type="EMBL" id="KEZ38943.1"/>
    </source>
</evidence>
<evidence type="ECO:0000313" key="2">
    <source>
        <dbReference type="Proteomes" id="UP000028545"/>
    </source>
</evidence>
<dbReference type="KEGG" id="sapo:SAPIO_CDS10289"/>
<accession>A0A084FV31</accession>
<dbReference type="Proteomes" id="UP000028545">
    <property type="component" value="Unassembled WGS sequence"/>
</dbReference>
<dbReference type="InterPro" id="IPR011042">
    <property type="entry name" value="6-blade_b-propeller_TolB-like"/>
</dbReference>
<protein>
    <recommendedName>
        <fullName evidence="3">Serum paraoxonase/arylesterase</fullName>
    </recommendedName>
</protein>
<gene>
    <name evidence="1" type="ORF">SAPIO_CDS10289</name>
</gene>
<dbReference type="Gene3D" id="2.120.10.30">
    <property type="entry name" value="TolB, C-terminal domain"/>
    <property type="match status" value="1"/>
</dbReference>
<name>A0A084FV31_PSEDA</name>
<dbReference type="InterPro" id="IPR051288">
    <property type="entry name" value="Serum_paraoxonase/arylesterase"/>
</dbReference>
<dbReference type="RefSeq" id="XP_016638742.1">
    <property type="nucleotide sequence ID" value="XM_016783899.1"/>
</dbReference>
<dbReference type="OrthoDB" id="5307922at2759"/>
<dbReference type="PANTHER" id="PTHR11799:SF20">
    <property type="entry name" value="SMP-30_GLUCONOLACTONASE_LRE-LIKE REGION DOMAIN-CONTAINING PROTEIN"/>
    <property type="match status" value="1"/>
</dbReference>
<dbReference type="AlphaFoldDB" id="A0A084FV31"/>
<dbReference type="EMBL" id="JOWA01000165">
    <property type="protein sequence ID" value="KEZ38943.1"/>
    <property type="molecule type" value="Genomic_DNA"/>
</dbReference>
<reference evidence="1 2" key="1">
    <citation type="journal article" date="2014" name="Genome Announc.">
        <title>Draft genome sequence of the pathogenic fungus Scedosporium apiospermum.</title>
        <authorList>
            <person name="Vandeputte P."/>
            <person name="Ghamrawi S."/>
            <person name="Rechenmann M."/>
            <person name="Iltis A."/>
            <person name="Giraud S."/>
            <person name="Fleury M."/>
            <person name="Thornton C."/>
            <person name="Delhaes L."/>
            <person name="Meyer W."/>
            <person name="Papon N."/>
            <person name="Bouchara J.P."/>
        </authorList>
    </citation>
    <scope>NUCLEOTIDE SEQUENCE [LARGE SCALE GENOMIC DNA]</scope>
    <source>
        <strain evidence="1 2">IHEM 14462</strain>
    </source>
</reference>
<comment type="caution">
    <text evidence="1">The sequence shown here is derived from an EMBL/GenBank/DDBJ whole genome shotgun (WGS) entry which is preliminary data.</text>
</comment>
<keyword evidence="2" id="KW-1185">Reference proteome</keyword>
<dbReference type="VEuPathDB" id="FungiDB:SAPIO_CDS10289"/>
<dbReference type="PANTHER" id="PTHR11799">
    <property type="entry name" value="PARAOXONASE"/>
    <property type="match status" value="1"/>
</dbReference>